<dbReference type="Pfam" id="PF13592">
    <property type="entry name" value="HTH_33"/>
    <property type="match status" value="1"/>
</dbReference>
<dbReference type="SUPFAM" id="SSF53098">
    <property type="entry name" value="Ribonuclease H-like"/>
    <property type="match status" value="1"/>
</dbReference>
<dbReference type="InterPro" id="IPR009057">
    <property type="entry name" value="Homeodomain-like_sf"/>
</dbReference>
<dbReference type="NCBIfam" id="NF033545">
    <property type="entry name" value="transpos_IS630"/>
    <property type="match status" value="1"/>
</dbReference>
<accession>A0A2T1CZE5</accession>
<proteinExistence type="predicted"/>
<dbReference type="InterPro" id="IPR025959">
    <property type="entry name" value="Winged_HTH_dom"/>
</dbReference>
<dbReference type="GO" id="GO:0003676">
    <property type="term" value="F:nucleic acid binding"/>
    <property type="evidence" value="ECO:0007669"/>
    <property type="project" value="InterPro"/>
</dbReference>
<dbReference type="InterPro" id="IPR036397">
    <property type="entry name" value="RNaseH_sf"/>
</dbReference>
<gene>
    <name evidence="3" type="ORF">C7B65_26960</name>
</gene>
<feature type="domain" description="Tc1-like transposase DDE" evidence="1">
    <location>
        <begin position="163"/>
        <end position="308"/>
    </location>
</feature>
<evidence type="ECO:0000259" key="1">
    <source>
        <dbReference type="Pfam" id="PF13358"/>
    </source>
</evidence>
<evidence type="ECO:0000313" key="4">
    <source>
        <dbReference type="Proteomes" id="UP000238634"/>
    </source>
</evidence>
<dbReference type="InterPro" id="IPR047655">
    <property type="entry name" value="Transpos_IS630-like"/>
</dbReference>
<evidence type="ECO:0000259" key="2">
    <source>
        <dbReference type="Pfam" id="PF13592"/>
    </source>
</evidence>
<protein>
    <submittedName>
        <fullName evidence="3">IS630 family transposase</fullName>
    </submittedName>
</protein>
<dbReference type="SUPFAM" id="SSF46689">
    <property type="entry name" value="Homeodomain-like"/>
    <property type="match status" value="1"/>
</dbReference>
<organism evidence="3 4">
    <name type="scientific">Phormidesmis priestleyi ULC007</name>
    <dbReference type="NCBI Taxonomy" id="1920490"/>
    <lineage>
        <taxon>Bacteria</taxon>
        <taxon>Bacillati</taxon>
        <taxon>Cyanobacteriota</taxon>
        <taxon>Cyanophyceae</taxon>
        <taxon>Leptolyngbyales</taxon>
        <taxon>Leptolyngbyaceae</taxon>
        <taxon>Phormidesmis</taxon>
    </lineage>
</organism>
<dbReference type="STRING" id="1920490.GCA_001895925_00236"/>
<dbReference type="Gene3D" id="3.30.420.10">
    <property type="entry name" value="Ribonuclease H-like superfamily/Ribonuclease H"/>
    <property type="match status" value="1"/>
</dbReference>
<reference evidence="3 4" key="1">
    <citation type="submission" date="2018-02" db="EMBL/GenBank/DDBJ databases">
        <authorList>
            <person name="Cohen D.B."/>
            <person name="Kent A.D."/>
        </authorList>
    </citation>
    <scope>NUCLEOTIDE SEQUENCE [LARGE SCALE GENOMIC DNA]</scope>
    <source>
        <strain evidence="3 4">ULC007</strain>
    </source>
</reference>
<feature type="domain" description="Winged helix-turn helix" evidence="2">
    <location>
        <begin position="87"/>
        <end position="143"/>
    </location>
</feature>
<dbReference type="Proteomes" id="UP000238634">
    <property type="component" value="Unassembled WGS sequence"/>
</dbReference>
<reference evidence="3 4" key="2">
    <citation type="submission" date="2018-03" db="EMBL/GenBank/DDBJ databases">
        <title>The ancient ancestry and fast evolution of plastids.</title>
        <authorList>
            <person name="Moore K.R."/>
            <person name="Magnabosco C."/>
            <person name="Momper L."/>
            <person name="Gold D.A."/>
            <person name="Bosak T."/>
            <person name="Fournier G.P."/>
        </authorList>
    </citation>
    <scope>NUCLEOTIDE SEQUENCE [LARGE SCALE GENOMIC DNA]</scope>
    <source>
        <strain evidence="3 4">ULC007</strain>
    </source>
</reference>
<keyword evidence="4" id="KW-1185">Reference proteome</keyword>
<dbReference type="InterPro" id="IPR012337">
    <property type="entry name" value="RNaseH-like_sf"/>
</dbReference>
<dbReference type="EMBL" id="PVWG01000129">
    <property type="protein sequence ID" value="PSB13645.1"/>
    <property type="molecule type" value="Genomic_DNA"/>
</dbReference>
<dbReference type="Pfam" id="PF13358">
    <property type="entry name" value="DDE_3"/>
    <property type="match status" value="1"/>
</dbReference>
<name>A0A2T1CZE5_9CYAN</name>
<evidence type="ECO:0000313" key="3">
    <source>
        <dbReference type="EMBL" id="PSB13645.1"/>
    </source>
</evidence>
<dbReference type="InterPro" id="IPR038717">
    <property type="entry name" value="Tc1-like_DDE_dom"/>
</dbReference>
<comment type="caution">
    <text evidence="3">The sequence shown here is derived from an EMBL/GenBank/DDBJ whole genome shotgun (WGS) entry which is preliminary data.</text>
</comment>
<dbReference type="AlphaFoldDB" id="A0A2T1CZE5"/>
<dbReference type="OrthoDB" id="465657at2"/>
<sequence>MQDLLSFINQTDDARELKRALAVKLTLQGTVQAEIMNLLQVTSGFISKWKGVYERLGATGLKLGYQGSSGYLSEAQQQAVLEWLRQKDSWQLEELQRHLWQQYQVEFRSRQSYYDLMARAGLSWKKSQTVNPKRDEAAVGAKKFEIERFLQRHREALKQGTVRVLMVDECHLLWGDVTGYVWGKTKERIEIPILNARTRQTYYGAVDYLTGEVLVKGFPKGNSEHTIAFLNYLQQQSPNQQLVLIWDGAPYHRSEELRVYLNQVNADKPEAEWQIRCIAFAPNAPEQNPIEDIWLQAKTYVRQHYYRCETFAQVKQLFVQFLQSYTFDFPKLRRYG</sequence>